<dbReference type="SUPFAM" id="SSF110738">
    <property type="entry name" value="Glycerate kinase I"/>
    <property type="match status" value="1"/>
</dbReference>
<keyword evidence="6" id="KW-1185">Reference proteome</keyword>
<evidence type="ECO:0000313" key="5">
    <source>
        <dbReference type="EMBL" id="MBK1791614.1"/>
    </source>
</evidence>
<dbReference type="Proteomes" id="UP000624703">
    <property type="component" value="Unassembled WGS sequence"/>
</dbReference>
<dbReference type="PANTHER" id="PTHR21599:SF0">
    <property type="entry name" value="GLYCERATE KINASE"/>
    <property type="match status" value="1"/>
</dbReference>
<name>A0A8J7MGW9_9BACT</name>
<dbReference type="NCBIfam" id="TIGR00045">
    <property type="entry name" value="glycerate kinase"/>
    <property type="match status" value="1"/>
</dbReference>
<sequence>MKFLLACDKFKGSVSASEVGEAIAHGIAHHDICDQCPITDGGDGFAKIISDASRGAWVYSQAKDPLGKSIMTRYVVTGDTAVIEMSEVAGLRRIKELDVLNANTFGVGQLIRNAANDPKVKKIIIGLGGSATNDGGIGMAVALGAKLLDKDGNELEPKVTELAKLDRVDGSGIGELPPIMAACDVTNPLLGDNGATAIYGPQKGATKEDQVILEAALAKLAACTDWAGLATKPGSGAAGGLGYGLMAFADAKLVPGFDLFAETVKLKSRIEAADVVITGEGSLDAQSFNGKGPIGVAQMAKEAGKKVIVVCGRIDEDLKDNELFDAVYTVRDQYETDEESIQNAGKILQKFGQEIYDNFG</sequence>
<organism evidence="5 6">
    <name type="scientific">Persicirhabdus sediminis</name>
    <dbReference type="NCBI Taxonomy" id="454144"/>
    <lineage>
        <taxon>Bacteria</taxon>
        <taxon>Pseudomonadati</taxon>
        <taxon>Verrucomicrobiota</taxon>
        <taxon>Verrucomicrobiia</taxon>
        <taxon>Verrucomicrobiales</taxon>
        <taxon>Verrucomicrobiaceae</taxon>
        <taxon>Persicirhabdus</taxon>
    </lineage>
</organism>
<dbReference type="InterPro" id="IPR036129">
    <property type="entry name" value="Glycerate_kinase_sf"/>
</dbReference>
<comment type="similarity">
    <text evidence="1 4">Belongs to the glycerate kinase type-1 family.</text>
</comment>
<proteinExistence type="inferred from homology"/>
<accession>A0A8J7MGW9</accession>
<dbReference type="InterPro" id="IPR018193">
    <property type="entry name" value="Glyc_kinase_flavodox-like_fold"/>
</dbReference>
<dbReference type="InterPro" id="IPR018197">
    <property type="entry name" value="Glycerate_kinase_RE-like"/>
</dbReference>
<dbReference type="Gene3D" id="3.40.50.10350">
    <property type="entry name" value="Glycerate kinase, domain 1"/>
    <property type="match status" value="1"/>
</dbReference>
<dbReference type="RefSeq" id="WP_200311610.1">
    <property type="nucleotide sequence ID" value="NZ_JAENIM010000039.1"/>
</dbReference>
<comment type="caution">
    <text evidence="5">The sequence shown here is derived from an EMBL/GenBank/DDBJ whole genome shotgun (WGS) entry which is preliminary data.</text>
</comment>
<dbReference type="PIRSF" id="PIRSF006078">
    <property type="entry name" value="GlxK"/>
    <property type="match status" value="1"/>
</dbReference>
<evidence type="ECO:0000256" key="3">
    <source>
        <dbReference type="ARBA" id="ARBA00022777"/>
    </source>
</evidence>
<evidence type="ECO:0000256" key="4">
    <source>
        <dbReference type="PIRNR" id="PIRNR006078"/>
    </source>
</evidence>
<protein>
    <submittedName>
        <fullName evidence="5">Glycerate kinase</fullName>
    </submittedName>
</protein>
<dbReference type="Pfam" id="PF02595">
    <property type="entry name" value="Gly_kinase"/>
    <property type="match status" value="1"/>
</dbReference>
<dbReference type="Gene3D" id="3.90.1510.10">
    <property type="entry name" value="Glycerate kinase, domain 2"/>
    <property type="match status" value="1"/>
</dbReference>
<dbReference type="PANTHER" id="PTHR21599">
    <property type="entry name" value="GLYCERATE KINASE"/>
    <property type="match status" value="1"/>
</dbReference>
<dbReference type="AlphaFoldDB" id="A0A8J7MGW9"/>
<evidence type="ECO:0000256" key="2">
    <source>
        <dbReference type="ARBA" id="ARBA00022679"/>
    </source>
</evidence>
<dbReference type="GO" id="GO:0008887">
    <property type="term" value="F:glycerate kinase activity"/>
    <property type="evidence" value="ECO:0007669"/>
    <property type="project" value="UniProtKB-UniRule"/>
</dbReference>
<evidence type="ECO:0000313" key="6">
    <source>
        <dbReference type="Proteomes" id="UP000624703"/>
    </source>
</evidence>
<dbReference type="EMBL" id="JAENIM010000039">
    <property type="protein sequence ID" value="MBK1791614.1"/>
    <property type="molecule type" value="Genomic_DNA"/>
</dbReference>
<gene>
    <name evidence="5" type="ORF">JIN82_10670</name>
</gene>
<dbReference type="GO" id="GO:0031388">
    <property type="term" value="P:organic acid phosphorylation"/>
    <property type="evidence" value="ECO:0007669"/>
    <property type="project" value="UniProtKB-UniRule"/>
</dbReference>
<dbReference type="InterPro" id="IPR004381">
    <property type="entry name" value="Glycerate_kinase"/>
</dbReference>
<keyword evidence="2 4" id="KW-0808">Transferase</keyword>
<keyword evidence="3 4" id="KW-0418">Kinase</keyword>
<evidence type="ECO:0000256" key="1">
    <source>
        <dbReference type="ARBA" id="ARBA00006284"/>
    </source>
</evidence>
<reference evidence="5" key="1">
    <citation type="submission" date="2021-01" db="EMBL/GenBank/DDBJ databases">
        <title>Modified the classification status of verrucomicrobia.</title>
        <authorList>
            <person name="Feng X."/>
        </authorList>
    </citation>
    <scope>NUCLEOTIDE SEQUENCE</scope>
    <source>
        <strain evidence="5">_KCTC 22039</strain>
    </source>
</reference>